<evidence type="ECO:0000313" key="3">
    <source>
        <dbReference type="Proteomes" id="UP000297280"/>
    </source>
</evidence>
<evidence type="ECO:0000256" key="1">
    <source>
        <dbReference type="SAM" id="MobiDB-lite"/>
    </source>
</evidence>
<dbReference type="AlphaFoldDB" id="A0A4Z1KB38"/>
<comment type="caution">
    <text evidence="2">The sequence shown here is derived from an EMBL/GenBank/DDBJ whole genome shotgun (WGS) entry which is preliminary data.</text>
</comment>
<proteinExistence type="predicted"/>
<accession>A0A4Z1KB38</accession>
<organism evidence="2 3">
    <name type="scientific">Botrytis porri</name>
    <dbReference type="NCBI Taxonomy" id="87229"/>
    <lineage>
        <taxon>Eukaryota</taxon>
        <taxon>Fungi</taxon>
        <taxon>Dikarya</taxon>
        <taxon>Ascomycota</taxon>
        <taxon>Pezizomycotina</taxon>
        <taxon>Leotiomycetes</taxon>
        <taxon>Helotiales</taxon>
        <taxon>Sclerotiniaceae</taxon>
        <taxon>Botrytis</taxon>
    </lineage>
</organism>
<reference evidence="2 3" key="1">
    <citation type="submission" date="2017-12" db="EMBL/GenBank/DDBJ databases">
        <title>Comparative genomics of Botrytis spp.</title>
        <authorList>
            <person name="Valero-Jimenez C.A."/>
            <person name="Tapia P."/>
            <person name="Veloso J."/>
            <person name="Silva-Moreno E."/>
            <person name="Staats M."/>
            <person name="Valdes J.H."/>
            <person name="Van Kan J.A.L."/>
        </authorList>
    </citation>
    <scope>NUCLEOTIDE SEQUENCE [LARGE SCALE GENOMIC DNA]</scope>
    <source>
        <strain evidence="2 3">MUCL3349</strain>
    </source>
</reference>
<dbReference type="EMBL" id="PQXO01000747">
    <property type="protein sequence ID" value="TGO82830.1"/>
    <property type="molecule type" value="Genomic_DNA"/>
</dbReference>
<feature type="region of interest" description="Disordered" evidence="1">
    <location>
        <begin position="1"/>
        <end position="39"/>
    </location>
</feature>
<name>A0A4Z1KB38_9HELO</name>
<dbReference type="Proteomes" id="UP000297280">
    <property type="component" value="Unassembled WGS sequence"/>
</dbReference>
<sequence>MCDSNLQAATMKPNSNKMSGSQLLKPVRQQSTQSKDTLTKTRNAIREHQKQIEDFQLNIQKHVQYIAALRQEEQALLKEQTLFEVEKIQRELCDVDKENKQCKVEEKKHEDMVAKQMLVHDVLYEGEF</sequence>
<keyword evidence="3" id="KW-1185">Reference proteome</keyword>
<evidence type="ECO:0000313" key="2">
    <source>
        <dbReference type="EMBL" id="TGO82830.1"/>
    </source>
</evidence>
<protein>
    <submittedName>
        <fullName evidence="2">Uncharacterized protein</fullName>
    </submittedName>
</protein>
<gene>
    <name evidence="2" type="ORF">BPOR_0749g00050</name>
</gene>